<name>E6ZE12_BETVM</name>
<feature type="region of interest" description="Disordered" evidence="1">
    <location>
        <begin position="39"/>
        <end position="61"/>
    </location>
</feature>
<proteinExistence type="predicted"/>
<dbReference type="EMBL" id="FP885845">
    <property type="protein sequence ID" value="CBJ17484.1"/>
    <property type="molecule type" value="Genomic_DNA"/>
</dbReference>
<gene>
    <name evidence="2" type="primary">orf105a</name>
</gene>
<geneLocation type="mitochondrion" evidence="2"/>
<accession>E6ZE12</accession>
<feature type="compositionally biased region" description="Pro residues" evidence="1">
    <location>
        <begin position="50"/>
        <end position="59"/>
    </location>
</feature>
<protein>
    <submittedName>
        <fullName evidence="3">Uncharacterized protein orf105a</fullName>
    </submittedName>
</protein>
<dbReference type="EMBL" id="FQ014226">
    <property type="protein sequence ID" value="CBL52007.1"/>
    <property type="molecule type" value="Genomic_DNA"/>
</dbReference>
<dbReference type="EMBL" id="FP885834">
    <property type="protein sequence ID" value="CBJ14026.1"/>
    <property type="molecule type" value="Genomic_DNA"/>
</dbReference>
<reference evidence="2" key="2">
    <citation type="journal article" date="2011" name="Genome Biol. Evol.">
        <title>Structural and content diversity of mitochondrial genome in beet: a comparative genomic analysis.</title>
        <authorList>
            <person name="Darracq A."/>
            <person name="Varre J.S."/>
            <person name="Marechal-Drouard L."/>
            <person name="Courseaux A."/>
            <person name="Saumitou-Laprade P."/>
            <person name="Oztas S."/>
            <person name="Vacherie B."/>
            <person name="Barbe V.and.Touzet.P."/>
        </authorList>
    </citation>
    <scope>NUCLEOTIDE SEQUENCE</scope>
</reference>
<dbReference type="RefSeq" id="YP_004222241.1">
    <property type="nucleotide sequence ID" value="NC_015099.1"/>
</dbReference>
<sequence length="105" mass="11785">MRKCWVCSGSTCLPSIQRSWLYACDGSGMALGLWKRGNRPSSEKNRASLWPPPTAPPVPSKTRIEESVDSFYQIEISVCRRKVVCFNVWSSSPLFGFLCCVCMNT</sequence>
<dbReference type="AlphaFoldDB" id="E6ZE12"/>
<evidence type="ECO:0000313" key="3">
    <source>
        <dbReference type="EMBL" id="CBL52007.1"/>
    </source>
</evidence>
<dbReference type="GeneID" id="10220630"/>
<reference evidence="2" key="1">
    <citation type="submission" date="2010-11" db="EMBL/GenBank/DDBJ databases">
        <authorList>
            <person name="Genoscope - CEA"/>
        </authorList>
    </citation>
    <scope>NUCLEOTIDE SEQUENCE</scope>
</reference>
<organism evidence="2">
    <name type="scientific">Beta vulgaris subsp. maritima</name>
    <name type="common">Sea beet</name>
    <name type="synonym">Beta maritima</name>
    <dbReference type="NCBI Taxonomy" id="350892"/>
    <lineage>
        <taxon>Eukaryota</taxon>
        <taxon>Viridiplantae</taxon>
        <taxon>Streptophyta</taxon>
        <taxon>Embryophyta</taxon>
        <taxon>Tracheophyta</taxon>
        <taxon>Spermatophyta</taxon>
        <taxon>Magnoliopsida</taxon>
        <taxon>eudicotyledons</taxon>
        <taxon>Gunneridae</taxon>
        <taxon>Pentapetalae</taxon>
        <taxon>Caryophyllales</taxon>
        <taxon>Chenopodiaceae</taxon>
        <taxon>Betoideae</taxon>
        <taxon>Beta</taxon>
    </lineage>
</organism>
<evidence type="ECO:0000256" key="1">
    <source>
        <dbReference type="SAM" id="MobiDB-lite"/>
    </source>
</evidence>
<evidence type="ECO:0000313" key="2">
    <source>
        <dbReference type="EMBL" id="CBJ14026.1"/>
    </source>
</evidence>
<keyword evidence="2" id="KW-0496">Mitochondrion</keyword>